<reference evidence="1" key="1">
    <citation type="submission" date="2020-11" db="EMBL/GenBank/DDBJ databases">
        <authorList>
            <person name="Koelle M."/>
            <person name="Horta M.A.C."/>
            <person name="Nowrousian M."/>
            <person name="Ohm R.A."/>
            <person name="Benz P."/>
            <person name="Pilgard A."/>
        </authorList>
    </citation>
    <scope>NUCLEOTIDE SEQUENCE</scope>
    <source>
        <strain evidence="1">FPRL280</strain>
    </source>
</reference>
<organism evidence="1 2">
    <name type="scientific">Rhodonia placenta</name>
    <dbReference type="NCBI Taxonomy" id="104341"/>
    <lineage>
        <taxon>Eukaryota</taxon>
        <taxon>Fungi</taxon>
        <taxon>Dikarya</taxon>
        <taxon>Basidiomycota</taxon>
        <taxon>Agaricomycotina</taxon>
        <taxon>Agaricomycetes</taxon>
        <taxon>Polyporales</taxon>
        <taxon>Adustoporiaceae</taxon>
        <taxon>Rhodonia</taxon>
    </lineage>
</organism>
<sequence length="48" mass="5392">MCVEYAIVFYGHRYTCGQTRSPTFSPFLQHNHISPHGSLLPNKAWGAA</sequence>
<comment type="caution">
    <text evidence="1">The sequence shown here is derived from an EMBL/GenBank/DDBJ whole genome shotgun (WGS) entry which is preliminary data.</text>
</comment>
<evidence type="ECO:0000313" key="2">
    <source>
        <dbReference type="Proteomes" id="UP000639403"/>
    </source>
</evidence>
<dbReference type="EMBL" id="JADOXO010000978">
    <property type="protein sequence ID" value="KAF9798895.1"/>
    <property type="molecule type" value="Genomic_DNA"/>
</dbReference>
<accession>A0A8H7NS27</accession>
<gene>
    <name evidence="1" type="ORF">IEO21_10655</name>
</gene>
<reference evidence="1" key="2">
    <citation type="journal article" name="Front. Microbiol.">
        <title>Degradative Capacity of Two Strains of Rhodonia placenta: From Phenotype to Genotype.</title>
        <authorList>
            <person name="Kolle M."/>
            <person name="Horta M.A.C."/>
            <person name="Nowrousian M."/>
            <person name="Ohm R.A."/>
            <person name="Benz J.P."/>
            <person name="Pilgard A."/>
        </authorList>
    </citation>
    <scope>NUCLEOTIDE SEQUENCE</scope>
    <source>
        <strain evidence="1">FPRL280</strain>
    </source>
</reference>
<proteinExistence type="predicted"/>
<evidence type="ECO:0000313" key="1">
    <source>
        <dbReference type="EMBL" id="KAF9798895.1"/>
    </source>
</evidence>
<name>A0A8H7NS27_9APHY</name>
<dbReference type="AlphaFoldDB" id="A0A8H7NS27"/>
<protein>
    <submittedName>
        <fullName evidence="1">Uncharacterized protein</fullName>
    </submittedName>
</protein>
<dbReference type="Proteomes" id="UP000639403">
    <property type="component" value="Unassembled WGS sequence"/>
</dbReference>